<comment type="subcellular location">
    <subcellularLocation>
        <location evidence="1 11">Cell outer membrane</location>
        <topology evidence="1 11">Multi-pass membrane protein</topology>
    </subcellularLocation>
</comment>
<keyword evidence="7" id="KW-0406">Ion transport</keyword>
<keyword evidence="10 11" id="KW-0998">Cell outer membrane</keyword>
<dbReference type="Pfam" id="PF07715">
    <property type="entry name" value="Plug"/>
    <property type="match status" value="1"/>
</dbReference>
<keyword evidence="16" id="KW-0675">Receptor</keyword>
<keyword evidence="8 12" id="KW-0798">TonB box</keyword>
<dbReference type="InterPro" id="IPR012910">
    <property type="entry name" value="Plug_dom"/>
</dbReference>
<dbReference type="EMBL" id="BMZA01000020">
    <property type="protein sequence ID" value="GGZ15076.1"/>
    <property type="molecule type" value="Genomic_DNA"/>
</dbReference>
<evidence type="ECO:0000256" key="13">
    <source>
        <dbReference type="SAM" id="SignalP"/>
    </source>
</evidence>
<evidence type="ECO:0000256" key="2">
    <source>
        <dbReference type="ARBA" id="ARBA00022448"/>
    </source>
</evidence>
<dbReference type="GO" id="GO:0006826">
    <property type="term" value="P:iron ion transport"/>
    <property type="evidence" value="ECO:0007669"/>
    <property type="project" value="UniProtKB-KW"/>
</dbReference>
<evidence type="ECO:0000256" key="12">
    <source>
        <dbReference type="RuleBase" id="RU003357"/>
    </source>
</evidence>
<sequence length="773" mass="83650">MQSFQAYWHLISASLASAAAMPALAQVPSGTSAIEPAAAESTGEARLDEIVVTAQRREERLQDVPVSVSVVSPMALRTAGVADLVQIAKASPSVTINQGNGPLLTFIRGIGNTTSAAGNEASAAVYIDGVYVARPVSDMFSLTNIERVEVLKGPQGTLFGRNSSGGLINIVTRSPTAKPTAEVSLGYSNYQTIDTSVYLSGGIANGIAADFAAFYHKQRDGWGTNVTLNRDTGFGRRYGVRSKIVAEVSDNTKITLSVDYLRSRTNIPFGNPVRGTTQGNPAGLPPTIYAPLSFYDIQQTQDNVYTNKTYSATIRLDQELGFARFASISSYRRTKSYYSYDADYIPIPDFVVQLDNRARQFTQELQLLSNPESKINWVTGLYYFRATDGYYPTSFQGGRFGGPGVNVNLFGVDKMKSYSAYGQATFPLAGKFNATLGARYTIDKPSTFGYQQVTGVGPNPERPSVGGSPILVQGPNVSGKTTFKKLTWRGALEYKVNDDVMVFASVSRGYKAGVYETIPVSGTAIDPETVEAYEIGLKSELFDRRLRLNGAVFWNDIKDPQVSFVRATFISLANAKSARSRGAELEAEFAATSQLRLQVSATYLDARFRTFENAPFVVQNTQLVTGPSGLPTVPGCTAPATLNTDPANGGNVDICAGSASGNRMPRAPKFAGVANFSYDIPLGEGQLTLSGNANYNGGYYWEPDNLLKQRDYILIDASIAYHFPNSDTQIRIWGANLTKTHYYTEVYEQAGPDGYPSIPGAPRTYGVAVDLKF</sequence>
<dbReference type="GO" id="GO:0009279">
    <property type="term" value="C:cell outer membrane"/>
    <property type="evidence" value="ECO:0007669"/>
    <property type="project" value="UniProtKB-SubCell"/>
</dbReference>
<evidence type="ECO:0000259" key="15">
    <source>
        <dbReference type="Pfam" id="PF07715"/>
    </source>
</evidence>
<dbReference type="SUPFAM" id="SSF56935">
    <property type="entry name" value="Porins"/>
    <property type="match status" value="1"/>
</dbReference>
<comment type="similarity">
    <text evidence="11 12">Belongs to the TonB-dependent receptor family.</text>
</comment>
<evidence type="ECO:0000256" key="9">
    <source>
        <dbReference type="ARBA" id="ARBA00023136"/>
    </source>
</evidence>
<proteinExistence type="inferred from homology"/>
<evidence type="ECO:0000256" key="3">
    <source>
        <dbReference type="ARBA" id="ARBA00022452"/>
    </source>
</evidence>
<dbReference type="InterPro" id="IPR039426">
    <property type="entry name" value="TonB-dep_rcpt-like"/>
</dbReference>
<evidence type="ECO:0000256" key="8">
    <source>
        <dbReference type="ARBA" id="ARBA00023077"/>
    </source>
</evidence>
<dbReference type="Proteomes" id="UP000648075">
    <property type="component" value="Unassembled WGS sequence"/>
</dbReference>
<evidence type="ECO:0000256" key="5">
    <source>
        <dbReference type="ARBA" id="ARBA00022692"/>
    </source>
</evidence>
<keyword evidence="4" id="KW-0410">Iron transport</keyword>
<keyword evidence="13" id="KW-0732">Signal</keyword>
<dbReference type="Pfam" id="PF00593">
    <property type="entry name" value="TonB_dep_Rec_b-barrel"/>
    <property type="match status" value="1"/>
</dbReference>
<reference evidence="16" key="1">
    <citation type="journal article" date="2014" name="Int. J. Syst. Evol. Microbiol.">
        <title>Complete genome sequence of Corynebacterium casei LMG S-19264T (=DSM 44701T), isolated from a smear-ripened cheese.</title>
        <authorList>
            <consortium name="US DOE Joint Genome Institute (JGI-PGF)"/>
            <person name="Walter F."/>
            <person name="Albersmeier A."/>
            <person name="Kalinowski J."/>
            <person name="Ruckert C."/>
        </authorList>
    </citation>
    <scope>NUCLEOTIDE SEQUENCE</scope>
    <source>
        <strain evidence="16">KCTC 32255</strain>
    </source>
</reference>
<dbReference type="Gene3D" id="2.40.170.20">
    <property type="entry name" value="TonB-dependent receptor, beta-barrel domain"/>
    <property type="match status" value="1"/>
</dbReference>
<keyword evidence="5 11" id="KW-0812">Transmembrane</keyword>
<keyword evidence="9 11" id="KW-0472">Membrane</keyword>
<evidence type="ECO:0000256" key="7">
    <source>
        <dbReference type="ARBA" id="ARBA00023065"/>
    </source>
</evidence>
<feature type="domain" description="TonB-dependent receptor plug" evidence="15">
    <location>
        <begin position="61"/>
        <end position="166"/>
    </location>
</feature>
<dbReference type="CDD" id="cd01347">
    <property type="entry name" value="ligand_gated_channel"/>
    <property type="match status" value="1"/>
</dbReference>
<evidence type="ECO:0000256" key="10">
    <source>
        <dbReference type="ARBA" id="ARBA00023237"/>
    </source>
</evidence>
<keyword evidence="2 11" id="KW-0813">Transport</keyword>
<evidence type="ECO:0000313" key="16">
    <source>
        <dbReference type="EMBL" id="GGZ15076.1"/>
    </source>
</evidence>
<evidence type="ECO:0000256" key="6">
    <source>
        <dbReference type="ARBA" id="ARBA00023004"/>
    </source>
</evidence>
<dbReference type="InterPro" id="IPR036942">
    <property type="entry name" value="Beta-barrel_TonB_sf"/>
</dbReference>
<accession>A0A918PLB1</accession>
<dbReference type="AlphaFoldDB" id="A0A918PLB1"/>
<keyword evidence="17" id="KW-1185">Reference proteome</keyword>
<feature type="domain" description="TonB-dependent receptor-like beta-barrel" evidence="14">
    <location>
        <begin position="248"/>
        <end position="737"/>
    </location>
</feature>
<organism evidence="16 17">
    <name type="scientific">Novosphingobium colocasiae</name>
    <dbReference type="NCBI Taxonomy" id="1256513"/>
    <lineage>
        <taxon>Bacteria</taxon>
        <taxon>Pseudomonadati</taxon>
        <taxon>Pseudomonadota</taxon>
        <taxon>Alphaproteobacteria</taxon>
        <taxon>Sphingomonadales</taxon>
        <taxon>Sphingomonadaceae</taxon>
        <taxon>Novosphingobium</taxon>
    </lineage>
</organism>
<evidence type="ECO:0000256" key="1">
    <source>
        <dbReference type="ARBA" id="ARBA00004571"/>
    </source>
</evidence>
<comment type="caution">
    <text evidence="16">The sequence shown here is derived from an EMBL/GenBank/DDBJ whole genome shotgun (WGS) entry which is preliminary data.</text>
</comment>
<feature type="signal peptide" evidence="13">
    <location>
        <begin position="1"/>
        <end position="25"/>
    </location>
</feature>
<dbReference type="InterPro" id="IPR000531">
    <property type="entry name" value="Beta-barrel_TonB"/>
</dbReference>
<dbReference type="PANTHER" id="PTHR32552:SF81">
    <property type="entry name" value="TONB-DEPENDENT OUTER MEMBRANE RECEPTOR"/>
    <property type="match status" value="1"/>
</dbReference>
<evidence type="ECO:0000259" key="14">
    <source>
        <dbReference type="Pfam" id="PF00593"/>
    </source>
</evidence>
<dbReference type="PANTHER" id="PTHR32552">
    <property type="entry name" value="FERRICHROME IRON RECEPTOR-RELATED"/>
    <property type="match status" value="1"/>
</dbReference>
<name>A0A918PLB1_9SPHN</name>
<reference evidence="16" key="2">
    <citation type="submission" date="2020-09" db="EMBL/GenBank/DDBJ databases">
        <authorList>
            <person name="Sun Q."/>
            <person name="Kim S."/>
        </authorList>
    </citation>
    <scope>NUCLEOTIDE SEQUENCE</scope>
    <source>
        <strain evidence="16">KCTC 32255</strain>
    </source>
</reference>
<evidence type="ECO:0000256" key="11">
    <source>
        <dbReference type="PROSITE-ProRule" id="PRU01360"/>
    </source>
</evidence>
<keyword evidence="3 11" id="KW-1134">Transmembrane beta strand</keyword>
<evidence type="ECO:0000313" key="17">
    <source>
        <dbReference type="Proteomes" id="UP000648075"/>
    </source>
</evidence>
<feature type="chain" id="PRO_5036918327" evidence="13">
    <location>
        <begin position="26"/>
        <end position="773"/>
    </location>
</feature>
<dbReference type="PROSITE" id="PS52016">
    <property type="entry name" value="TONB_DEPENDENT_REC_3"/>
    <property type="match status" value="1"/>
</dbReference>
<keyword evidence="6" id="KW-0408">Iron</keyword>
<dbReference type="RefSeq" id="WP_189622345.1">
    <property type="nucleotide sequence ID" value="NZ_BMZA01000020.1"/>
</dbReference>
<evidence type="ECO:0000256" key="4">
    <source>
        <dbReference type="ARBA" id="ARBA00022496"/>
    </source>
</evidence>
<gene>
    <name evidence="16" type="ORF">GCM10011614_32480</name>
</gene>
<protein>
    <submittedName>
        <fullName evidence="16">TonB-dependent receptor</fullName>
    </submittedName>
</protein>